<dbReference type="RefSeq" id="WP_171099719.1">
    <property type="nucleotide sequence ID" value="NZ_CP053084.1"/>
</dbReference>
<protein>
    <submittedName>
        <fullName evidence="2">DUF4105 domain-containing protein</fullName>
    </submittedName>
</protein>
<organism evidence="2 3">
    <name type="scientific">Limnobacter profundi</name>
    <dbReference type="NCBI Taxonomy" id="2732163"/>
    <lineage>
        <taxon>Bacteria</taxon>
        <taxon>Pseudomonadati</taxon>
        <taxon>Pseudomonadota</taxon>
        <taxon>Betaproteobacteria</taxon>
        <taxon>Burkholderiales</taxon>
        <taxon>Burkholderiaceae</taxon>
        <taxon>Limnobacter</taxon>
    </lineage>
</organism>
<dbReference type="Proteomes" id="UP000501130">
    <property type="component" value="Chromosome"/>
</dbReference>
<feature type="domain" description="Lnb N-terminal periplasmic" evidence="1">
    <location>
        <begin position="35"/>
        <end position="179"/>
    </location>
</feature>
<evidence type="ECO:0000313" key="2">
    <source>
        <dbReference type="EMBL" id="QJR29990.1"/>
    </source>
</evidence>
<sequence length="447" mass="50221">MFAFLLAGFRLLQLQSLVLLLLGVSPVLAGGIDDYPKASIAFSAANLNDPESVFGHVFIVFHHATQPEPDDPVVEFYGNLKDIDFAMIKTVVSTVPGHYKISTYSDKLRLYDQEGRDVYIRPLRHEISIQELKVRVNESLGQLFDYDFLNINCAYYIELLLTQFQKGLRENWRIRQPLDVYLNYGDREGEFVVKSADRLFAEFKSVPQAQANKKDGFEYFRANKALVDFSVHSDLDRAAKLVMYNREPSSGVAAPSAPVSRGKLQFDGSSRVLDISYLAFTSENSWLNDPLPKPSRLEVAKVRARCLRQEDTDCVFGVTFFDNRTLPADGWGKSKILASGIRWDHGAKANLQIGLGGGFGRVLDLPLWLGIVPVTQVDTEHGGTVGLTASLLHISTAFRTHLQLDSNPRHNPLDKKQINFSVTHQVTGFSFQWSDIDRGVLGYRLIF</sequence>
<gene>
    <name evidence="2" type="ORF">HKT17_09880</name>
</gene>
<name>A0ABX6N7W4_9BURK</name>
<keyword evidence="3" id="KW-1185">Reference proteome</keyword>
<evidence type="ECO:0000313" key="3">
    <source>
        <dbReference type="Proteomes" id="UP000501130"/>
    </source>
</evidence>
<accession>A0ABX6N7W4</accession>
<proteinExistence type="predicted"/>
<dbReference type="EMBL" id="CP053084">
    <property type="protein sequence ID" value="QJR29990.1"/>
    <property type="molecule type" value="Genomic_DNA"/>
</dbReference>
<dbReference type="Pfam" id="PF13387">
    <property type="entry name" value="Lnb_N"/>
    <property type="match status" value="1"/>
</dbReference>
<evidence type="ECO:0000259" key="1">
    <source>
        <dbReference type="Pfam" id="PF13387"/>
    </source>
</evidence>
<dbReference type="InterPro" id="IPR025178">
    <property type="entry name" value="Lnb_N"/>
</dbReference>
<reference evidence="2 3" key="1">
    <citation type="submission" date="2020-05" db="EMBL/GenBank/DDBJ databases">
        <title>Compete genome of Limnobacter sp. SAORIC-580.</title>
        <authorList>
            <person name="Song J."/>
            <person name="Cho J.-C."/>
        </authorList>
    </citation>
    <scope>NUCLEOTIDE SEQUENCE [LARGE SCALE GENOMIC DNA]</scope>
    <source>
        <strain evidence="2 3">SAORIC-580</strain>
    </source>
</reference>